<evidence type="ECO:0000256" key="1">
    <source>
        <dbReference type="ARBA" id="ARBA00001971"/>
    </source>
</evidence>
<dbReference type="InterPro" id="IPR002401">
    <property type="entry name" value="Cyt_P450_E_grp-I"/>
</dbReference>
<gene>
    <name evidence="12" type="ORF">BDN71DRAFT_1398915</name>
</gene>
<reference evidence="12" key="1">
    <citation type="submission" date="2020-11" db="EMBL/GenBank/DDBJ databases">
        <authorList>
            <consortium name="DOE Joint Genome Institute"/>
            <person name="Ahrendt S."/>
            <person name="Riley R."/>
            <person name="Andreopoulos W."/>
            <person name="Labutti K."/>
            <person name="Pangilinan J."/>
            <person name="Ruiz-Duenas F.J."/>
            <person name="Barrasa J.M."/>
            <person name="Sanchez-Garcia M."/>
            <person name="Camarero S."/>
            <person name="Miyauchi S."/>
            <person name="Serrano A."/>
            <person name="Linde D."/>
            <person name="Babiker R."/>
            <person name="Drula E."/>
            <person name="Ayuso-Fernandez I."/>
            <person name="Pacheco R."/>
            <person name="Padilla G."/>
            <person name="Ferreira P."/>
            <person name="Barriuso J."/>
            <person name="Kellner H."/>
            <person name="Castanera R."/>
            <person name="Alfaro M."/>
            <person name="Ramirez L."/>
            <person name="Pisabarro A.G."/>
            <person name="Kuo A."/>
            <person name="Tritt A."/>
            <person name="Lipzen A."/>
            <person name="He G."/>
            <person name="Yan M."/>
            <person name="Ng V."/>
            <person name="Cullen D."/>
            <person name="Martin F."/>
            <person name="Rosso M.-N."/>
            <person name="Henrissat B."/>
            <person name="Hibbett D."/>
            <person name="Martinez A.T."/>
            <person name="Grigoriev I.V."/>
        </authorList>
    </citation>
    <scope>NUCLEOTIDE SEQUENCE</scope>
    <source>
        <strain evidence="12">ATCC 90797</strain>
    </source>
</reference>
<evidence type="ECO:0000256" key="2">
    <source>
        <dbReference type="ARBA" id="ARBA00005179"/>
    </source>
</evidence>
<evidence type="ECO:0000256" key="11">
    <source>
        <dbReference type="SAM" id="SignalP"/>
    </source>
</evidence>
<accession>A0A9P5ZN18</accession>
<comment type="pathway">
    <text evidence="2">Secondary metabolite biosynthesis.</text>
</comment>
<dbReference type="Gene3D" id="1.10.630.10">
    <property type="entry name" value="Cytochrome P450"/>
    <property type="match status" value="1"/>
</dbReference>
<name>A0A9P5ZN18_PLEER</name>
<evidence type="ECO:0000313" key="13">
    <source>
        <dbReference type="Proteomes" id="UP000807025"/>
    </source>
</evidence>
<comment type="caution">
    <text evidence="12">The sequence shown here is derived from an EMBL/GenBank/DDBJ whole genome shotgun (WGS) entry which is preliminary data.</text>
</comment>
<dbReference type="CDD" id="cd11065">
    <property type="entry name" value="CYP64-like"/>
    <property type="match status" value="1"/>
</dbReference>
<dbReference type="SUPFAM" id="SSF48264">
    <property type="entry name" value="Cytochrome P450"/>
    <property type="match status" value="1"/>
</dbReference>
<comment type="cofactor">
    <cofactor evidence="1 9">
        <name>heme</name>
        <dbReference type="ChEBI" id="CHEBI:30413"/>
    </cofactor>
</comment>
<comment type="similarity">
    <text evidence="3 10">Belongs to the cytochrome P450 family.</text>
</comment>
<dbReference type="Pfam" id="PF00067">
    <property type="entry name" value="p450"/>
    <property type="match status" value="1"/>
</dbReference>
<evidence type="ECO:0000313" key="12">
    <source>
        <dbReference type="EMBL" id="KAF9491088.1"/>
    </source>
</evidence>
<evidence type="ECO:0000256" key="4">
    <source>
        <dbReference type="ARBA" id="ARBA00022617"/>
    </source>
</evidence>
<keyword evidence="8 10" id="KW-0503">Monooxygenase</keyword>
<sequence length="513" mass="57379">MLYACILAFCIVVKVVSYWRSHRARQYPPGPPAVPFIGNLKDLPRENEVAVYAQWAKQYGDLVHIEVLGRHIVFVNSIRVANDLFEKRSANYSDRNALPMINDLMGWDWSFGHMPYGDRWRAHRKMFHTQFQPSSVSQFRPIQLKEAHAILRRLLDEPDALIDHLRLNAASSIMKVVYGIDVAPKDDYYITIAERALDGMAKAASPGAFLVDILPILKYVPAWFPGASFQKKAKEWKKVTLEMRDAPFNSVAASMVEGTASPCFVSNLLDDIDPDAVSQREIIKGCAGLAYAGGCPHAEVSSLSCFVLAMVLYPEVQSKAQAELDRVVGDKRLPVFSDHDSLPYIDALVKEVLRWNPVAPLGLPHMATNDDEYNGYFIPAGTTVIGNTWTILHDSEMFPNPERFSPERFLHMPHPKGPGARLDPNVDPVSTAFGYGRRICPGRFMAEGHLWIHIASILSVFDIRQAVDVFGQRIKVEALFDTGMISHPLPFKCEIAPRGKAARALIEQTALLS</sequence>
<dbReference type="GO" id="GO:0004497">
    <property type="term" value="F:monooxygenase activity"/>
    <property type="evidence" value="ECO:0007669"/>
    <property type="project" value="UniProtKB-KW"/>
</dbReference>
<dbReference type="PANTHER" id="PTHR46300">
    <property type="entry name" value="P450, PUTATIVE (EUROFUNG)-RELATED-RELATED"/>
    <property type="match status" value="1"/>
</dbReference>
<dbReference type="PROSITE" id="PS00086">
    <property type="entry name" value="CYTOCHROME_P450"/>
    <property type="match status" value="1"/>
</dbReference>
<evidence type="ECO:0000256" key="8">
    <source>
        <dbReference type="ARBA" id="ARBA00023033"/>
    </source>
</evidence>
<keyword evidence="13" id="KW-1185">Reference proteome</keyword>
<protein>
    <submittedName>
        <fullName evidence="12">Cytochrome P450</fullName>
    </submittedName>
</protein>
<keyword evidence="6 10" id="KW-0560">Oxidoreductase</keyword>
<dbReference type="PRINTS" id="PR00463">
    <property type="entry name" value="EP450I"/>
</dbReference>
<dbReference type="Proteomes" id="UP000807025">
    <property type="component" value="Unassembled WGS sequence"/>
</dbReference>
<dbReference type="GO" id="GO:0016705">
    <property type="term" value="F:oxidoreductase activity, acting on paired donors, with incorporation or reduction of molecular oxygen"/>
    <property type="evidence" value="ECO:0007669"/>
    <property type="project" value="InterPro"/>
</dbReference>
<evidence type="ECO:0000256" key="3">
    <source>
        <dbReference type="ARBA" id="ARBA00010617"/>
    </source>
</evidence>
<evidence type="ECO:0000256" key="5">
    <source>
        <dbReference type="ARBA" id="ARBA00022723"/>
    </source>
</evidence>
<dbReference type="PRINTS" id="PR00385">
    <property type="entry name" value="P450"/>
</dbReference>
<dbReference type="InterPro" id="IPR036396">
    <property type="entry name" value="Cyt_P450_sf"/>
</dbReference>
<keyword evidence="5 9" id="KW-0479">Metal-binding</keyword>
<dbReference type="OrthoDB" id="2789670at2759"/>
<dbReference type="InterPro" id="IPR001128">
    <property type="entry name" value="Cyt_P450"/>
</dbReference>
<evidence type="ECO:0000256" key="10">
    <source>
        <dbReference type="RuleBase" id="RU000461"/>
    </source>
</evidence>
<evidence type="ECO:0000256" key="6">
    <source>
        <dbReference type="ARBA" id="ARBA00023002"/>
    </source>
</evidence>
<dbReference type="GO" id="GO:0005506">
    <property type="term" value="F:iron ion binding"/>
    <property type="evidence" value="ECO:0007669"/>
    <property type="project" value="InterPro"/>
</dbReference>
<keyword evidence="4 9" id="KW-0349">Heme</keyword>
<feature type="binding site" description="axial binding residue" evidence="9">
    <location>
        <position position="440"/>
    </location>
    <ligand>
        <name>heme</name>
        <dbReference type="ChEBI" id="CHEBI:30413"/>
    </ligand>
    <ligandPart>
        <name>Fe</name>
        <dbReference type="ChEBI" id="CHEBI:18248"/>
    </ligandPart>
</feature>
<dbReference type="EMBL" id="MU154627">
    <property type="protein sequence ID" value="KAF9491088.1"/>
    <property type="molecule type" value="Genomic_DNA"/>
</dbReference>
<dbReference type="InterPro" id="IPR017972">
    <property type="entry name" value="Cyt_P450_CS"/>
</dbReference>
<keyword evidence="11" id="KW-0732">Signal</keyword>
<evidence type="ECO:0000256" key="7">
    <source>
        <dbReference type="ARBA" id="ARBA00023004"/>
    </source>
</evidence>
<dbReference type="InterPro" id="IPR050364">
    <property type="entry name" value="Cytochrome_P450_fung"/>
</dbReference>
<evidence type="ECO:0000256" key="9">
    <source>
        <dbReference type="PIRSR" id="PIRSR602401-1"/>
    </source>
</evidence>
<organism evidence="12 13">
    <name type="scientific">Pleurotus eryngii</name>
    <name type="common">Boletus of the steppes</name>
    <dbReference type="NCBI Taxonomy" id="5323"/>
    <lineage>
        <taxon>Eukaryota</taxon>
        <taxon>Fungi</taxon>
        <taxon>Dikarya</taxon>
        <taxon>Basidiomycota</taxon>
        <taxon>Agaricomycotina</taxon>
        <taxon>Agaricomycetes</taxon>
        <taxon>Agaricomycetidae</taxon>
        <taxon>Agaricales</taxon>
        <taxon>Pleurotineae</taxon>
        <taxon>Pleurotaceae</taxon>
        <taxon>Pleurotus</taxon>
    </lineage>
</organism>
<dbReference type="GO" id="GO:0020037">
    <property type="term" value="F:heme binding"/>
    <property type="evidence" value="ECO:0007669"/>
    <property type="project" value="InterPro"/>
</dbReference>
<feature type="chain" id="PRO_5040353868" evidence="11">
    <location>
        <begin position="18"/>
        <end position="513"/>
    </location>
</feature>
<feature type="signal peptide" evidence="11">
    <location>
        <begin position="1"/>
        <end position="17"/>
    </location>
</feature>
<proteinExistence type="inferred from homology"/>
<dbReference type="PANTHER" id="PTHR46300:SF7">
    <property type="entry name" value="P450, PUTATIVE (EUROFUNG)-RELATED"/>
    <property type="match status" value="1"/>
</dbReference>
<keyword evidence="7 9" id="KW-0408">Iron</keyword>
<dbReference type="AlphaFoldDB" id="A0A9P5ZN18"/>